<protein>
    <submittedName>
        <fullName evidence="2">Uncharacterized protein</fullName>
    </submittedName>
</protein>
<organism evidence="2 3">
    <name type="scientific">Pseudomonas putida</name>
    <name type="common">Arthrobacter siderocapsulatus</name>
    <dbReference type="NCBI Taxonomy" id="303"/>
    <lineage>
        <taxon>Bacteria</taxon>
        <taxon>Pseudomonadati</taxon>
        <taxon>Pseudomonadota</taxon>
        <taxon>Gammaproteobacteria</taxon>
        <taxon>Pseudomonadales</taxon>
        <taxon>Pseudomonadaceae</taxon>
        <taxon>Pseudomonas</taxon>
    </lineage>
</organism>
<accession>A0A1Q9RB94</accession>
<proteinExistence type="predicted"/>
<dbReference type="Proteomes" id="UP000186736">
    <property type="component" value="Unassembled WGS sequence"/>
</dbReference>
<evidence type="ECO:0000313" key="3">
    <source>
        <dbReference type="Proteomes" id="UP000186736"/>
    </source>
</evidence>
<dbReference type="AlphaFoldDB" id="A0A1Q9RB94"/>
<evidence type="ECO:0000256" key="1">
    <source>
        <dbReference type="SAM" id="MobiDB-lite"/>
    </source>
</evidence>
<gene>
    <name evidence="2" type="ORF">PSEMO_03650</name>
</gene>
<sequence length="278" mass="30628">MSPLNLDLDELELELEWLPLYGEFAERFTEALDLVAAGIEMWRPHESEEWAVDAAAEINRKLYNIAQALDRSPALGLAWAVRNAGSWERRATDSQLVAALAMAYGCRAIHALRKWLAHLADNVVEEFGRVRVENLRVNEPEVYATIVNECRIECSIAEIEARQSAADLLGRARNSLIFAELYRNPSIPPEAMARLNEQAVKKSRAVTGRKAGTRSGAARQEKNAGRDREICDAGRKLLASGRAPSEISGIISRMEVSGSLGSKGIRDVLRKGLVLGPA</sequence>
<evidence type="ECO:0000313" key="2">
    <source>
        <dbReference type="EMBL" id="OLS64637.1"/>
    </source>
</evidence>
<dbReference type="EMBL" id="MKZO01000004">
    <property type="protein sequence ID" value="OLS64637.1"/>
    <property type="molecule type" value="Genomic_DNA"/>
</dbReference>
<name>A0A1Q9RB94_PSEPU</name>
<comment type="caution">
    <text evidence="2">The sequence shown here is derived from an EMBL/GenBank/DDBJ whole genome shotgun (WGS) entry which is preliminary data.</text>
</comment>
<feature type="region of interest" description="Disordered" evidence="1">
    <location>
        <begin position="203"/>
        <end position="227"/>
    </location>
</feature>
<reference evidence="2 3" key="1">
    <citation type="submission" date="2016-10" db="EMBL/GenBank/DDBJ databases">
        <title>Genome Sequence of Pseudomonas putida GM4FR.</title>
        <authorList>
            <person name="Poehlein A."/>
            <person name="Wemheuer F."/>
            <person name="Hollensteiner J."/>
            <person name="Wemheuer B."/>
        </authorList>
    </citation>
    <scope>NUCLEOTIDE SEQUENCE [LARGE SCALE GENOMIC DNA]</scope>
    <source>
        <strain evidence="2 3">GM4FR</strain>
    </source>
</reference>